<accession>A0ABT8KHU7</accession>
<dbReference type="Proteomes" id="UP001172082">
    <property type="component" value="Unassembled WGS sequence"/>
</dbReference>
<dbReference type="Gene3D" id="3.40.50.720">
    <property type="entry name" value="NAD(P)-binding Rossmann-like Domain"/>
    <property type="match status" value="1"/>
</dbReference>
<evidence type="ECO:0000313" key="1">
    <source>
        <dbReference type="EMBL" id="MDN5200302.1"/>
    </source>
</evidence>
<dbReference type="EMBL" id="JAUJEA010000001">
    <property type="protein sequence ID" value="MDN5200302.1"/>
    <property type="molecule type" value="Genomic_DNA"/>
</dbReference>
<protein>
    <submittedName>
        <fullName evidence="1">Zinc-binding dehydrogenase</fullName>
    </submittedName>
</protein>
<dbReference type="InterPro" id="IPR052711">
    <property type="entry name" value="Zinc_ADH-like"/>
</dbReference>
<name>A0ABT8KHU7_9BACT</name>
<comment type="caution">
    <text evidence="1">The sequence shown here is derived from an EMBL/GenBank/DDBJ whole genome shotgun (WGS) entry which is preliminary data.</text>
</comment>
<keyword evidence="2" id="KW-1185">Reference proteome</keyword>
<reference evidence="1" key="1">
    <citation type="submission" date="2023-06" db="EMBL/GenBank/DDBJ databases">
        <title>Genomic of Parafulvivirga corallium.</title>
        <authorList>
            <person name="Wang G."/>
        </authorList>
    </citation>
    <scope>NUCLEOTIDE SEQUENCE</scope>
    <source>
        <strain evidence="1">BMA10</strain>
    </source>
</reference>
<organism evidence="1 2">
    <name type="scientific">Splendidivirga corallicola</name>
    <dbReference type="NCBI Taxonomy" id="3051826"/>
    <lineage>
        <taxon>Bacteria</taxon>
        <taxon>Pseudomonadati</taxon>
        <taxon>Bacteroidota</taxon>
        <taxon>Cytophagia</taxon>
        <taxon>Cytophagales</taxon>
        <taxon>Splendidivirgaceae</taxon>
        <taxon>Splendidivirga</taxon>
    </lineage>
</organism>
<sequence length="67" mass="7656">MIFLKPLSILGTTMGADPEFMAMLDFVNKYRIRPIIDFVFPMAGVQSAFDRMEENKHFGKIILSNSN</sequence>
<evidence type="ECO:0000313" key="2">
    <source>
        <dbReference type="Proteomes" id="UP001172082"/>
    </source>
</evidence>
<proteinExistence type="predicted"/>
<dbReference type="Pfam" id="PF13602">
    <property type="entry name" value="ADH_zinc_N_2"/>
    <property type="match status" value="1"/>
</dbReference>
<gene>
    <name evidence="1" type="ORF">QQ008_02995</name>
</gene>
<dbReference type="Gene3D" id="3.90.180.10">
    <property type="entry name" value="Medium-chain alcohol dehydrogenases, catalytic domain"/>
    <property type="match status" value="1"/>
</dbReference>
<dbReference type="RefSeq" id="WP_346750327.1">
    <property type="nucleotide sequence ID" value="NZ_JAUJEA010000001.1"/>
</dbReference>
<dbReference type="PANTHER" id="PTHR45033:SF3">
    <property type="entry name" value="DEHYDROGENASE, PUTATIVE (AFU_ORTHOLOGUE AFUA_2G13270)-RELATED"/>
    <property type="match status" value="1"/>
</dbReference>
<dbReference type="PANTHER" id="PTHR45033">
    <property type="match status" value="1"/>
</dbReference>